<dbReference type="Gene3D" id="2.60.40.4070">
    <property type="match status" value="1"/>
</dbReference>
<feature type="domain" description="Gingipain" evidence="2">
    <location>
        <begin position="386"/>
        <end position="766"/>
    </location>
</feature>
<proteinExistence type="predicted"/>
<evidence type="ECO:0000313" key="8">
    <source>
        <dbReference type="Proteomes" id="UP000471216"/>
    </source>
</evidence>
<reference evidence="7 8" key="2">
    <citation type="journal article" date="2019" name="Nat. Med.">
        <title>A library of human gut bacterial isolates paired with longitudinal multiomics data enables mechanistic microbiome research.</title>
        <authorList>
            <person name="Poyet M."/>
            <person name="Groussin M."/>
            <person name="Gibbons S.M."/>
            <person name="Avila-Pacheco J."/>
            <person name="Jiang X."/>
            <person name="Kearney S.M."/>
            <person name="Perrotta A.R."/>
            <person name="Berdy B."/>
            <person name="Zhao S."/>
            <person name="Lieberman T.D."/>
            <person name="Swanson P.K."/>
            <person name="Smith M."/>
            <person name="Roesemann S."/>
            <person name="Alexander J.E."/>
            <person name="Rich S.A."/>
            <person name="Livny J."/>
            <person name="Vlamakis H."/>
            <person name="Clish C."/>
            <person name="Bullock K."/>
            <person name="Deik A."/>
            <person name="Scott J."/>
            <person name="Pierce K.A."/>
            <person name="Xavier R.J."/>
            <person name="Alm E.J."/>
        </authorList>
    </citation>
    <scope>NUCLEOTIDE SEQUENCE [LARGE SCALE GENOMIC DNA]</scope>
    <source>
        <strain evidence="5 8">BIOML-A10</strain>
        <strain evidence="4 7">BIOML-A11</strain>
    </source>
</reference>
<dbReference type="InterPro" id="IPR029030">
    <property type="entry name" value="Caspase-like_dom_sf"/>
</dbReference>
<protein>
    <submittedName>
        <fullName evidence="3">Gingipain R1</fullName>
        <ecNumber evidence="3">3.4.22.37</ecNumber>
    </submittedName>
    <submittedName>
        <fullName evidence="4">Type IX secretion system sortase PorU</fullName>
    </submittedName>
</protein>
<evidence type="ECO:0000259" key="2">
    <source>
        <dbReference type="Pfam" id="PF01364"/>
    </source>
</evidence>
<dbReference type="GO" id="GO:0008234">
    <property type="term" value="F:cysteine-type peptidase activity"/>
    <property type="evidence" value="ECO:0007669"/>
    <property type="project" value="InterPro"/>
</dbReference>
<evidence type="ECO:0000313" key="7">
    <source>
        <dbReference type="Proteomes" id="UP000450599"/>
    </source>
</evidence>
<dbReference type="Gene3D" id="3.40.50.1460">
    <property type="match status" value="1"/>
</dbReference>
<dbReference type="Gene3D" id="3.40.50.10390">
    <property type="entry name" value="Gingipain r, domain 1"/>
    <property type="match status" value="1"/>
</dbReference>
<dbReference type="EC" id="3.4.22.37" evidence="3"/>
<dbReference type="AlphaFoldDB" id="A0A174SQV2"/>
<dbReference type="EMBL" id="WKMW01000008">
    <property type="protein sequence ID" value="MRY84607.1"/>
    <property type="molecule type" value="Genomic_DNA"/>
</dbReference>
<dbReference type="Pfam" id="PF01364">
    <property type="entry name" value="Peptidase_C25"/>
    <property type="match status" value="1"/>
</dbReference>
<dbReference type="InterPro" id="IPR029031">
    <property type="entry name" value="Gingipain_N_sf"/>
</dbReference>
<dbReference type="GO" id="GO:0006508">
    <property type="term" value="P:proteolysis"/>
    <property type="evidence" value="ECO:0007669"/>
    <property type="project" value="InterPro"/>
</dbReference>
<dbReference type="EMBL" id="CZBM01000003">
    <property type="protein sequence ID" value="CUP98038.1"/>
    <property type="molecule type" value="Genomic_DNA"/>
</dbReference>
<dbReference type="Proteomes" id="UP000471216">
    <property type="component" value="Unassembled WGS sequence"/>
</dbReference>
<dbReference type="InterPro" id="IPR001769">
    <property type="entry name" value="Gingipain"/>
</dbReference>
<dbReference type="RefSeq" id="WP_057328066.1">
    <property type="nucleotide sequence ID" value="NZ_CZBM01000003.1"/>
</dbReference>
<gene>
    <name evidence="3" type="primary">rgpA</name>
    <name evidence="4" type="synonym">porU</name>
    <name evidence="3" type="ORF">ERS852560_01132</name>
    <name evidence="5" type="ORF">GKD54_09380</name>
    <name evidence="4" type="ORF">GKD58_10130</name>
</gene>
<keyword evidence="1" id="KW-0732">Signal</keyword>
<sequence>MRRLIYIFIIGLLLCSYTWADGSRYASKSLLSEGKWVKIRVDKTGIYKLSYADLKNMGFSDPSKVSVHGYGGWPLDEDFSKEYIDDVPSTPVWRGSDYLLFYGKGPVKWEYDSSSQTFVHTNNPYSLYGYYFVTDATPTNNMTSVAQATGATNRITTYDDYLVHEQELVSLAKSGRELYGEDFSGATPRTLSTFSSIPGITNEDAKVTMSFVSKVTSGTGVASLSINQSNVLDVSIRSNREEYVKALEGVSMAVWKGEKSEKNSVVVSYNSASHNNVRLNYVRLHFKRTLQPYGAYTFFRSIASIGNVSRFVVQGANANTLVFDVTDAQRVRLMETELNGSELTFSIPAGTLREFVLVRTDQSFISPEVVGEVENQNLHALEQKDMIIIAAKAFQTQAERLAEEHRATDGLTVEVVDPQSIYNEFSSGAPDATAYRRFMKMFYDRSVSAGNAPKYLLLFGDGIYDNRGICSDVKNIARDNMLLTYQSRASLFEYSGSFYNSNFSYVTDDYYGLLDNVSEEALDKPNSICIGVGRFPVRTVTEATQMVDKVIGYMRNEDRGGWKNQITFVADDGNNADHYTSSHAEQADELARFIEENHGAFLTNKVYFDAFKRDNSGTYPDVRKRISELLKKGQLLINYTGHGNTTAWSDEYVWTQTDILQSTYTKLPIWVTATCDFTRFDDVNTSAGESVFLNAKSGGIALFTTTRVVVSSGNSALNKELYRNLFERESDGRARTLGEAMMETKRKLSGINKLNFILIGDPALRISYPEYKAQVTAVNGKAISDEPFTFKALEKITVEGEILDTKEGLANDFTGILNATVLDSKASLTTLGNNTNEKGDTVRFSYTDYPNTIYIGQDSVRQGKFSFTFMVPKDISYSNKQGKLNLYASDEVNKHEAQGSFLNYIVGGTADNAEADTIGPEIRQIYLNDSSFVEGDQVNTTPYFVARLWDKSGVNITGSSVGHDIMLTVDSMPSMSYNLNNYYALLPDKEGEGLVQFSIPELEPGMHTAEFKVWDILNNSTTYTFTFEVAEGLKPNLIEMYATPNPARDQVEFFLHHNRPESNLKVTVMVYDMTGKFLWSTEKSGSSELFKAYIVTWNLTDNGGRRLRPGVYLYRAAISTNNSKEATKANKLIILAQ</sequence>
<accession>A0A174SQV2</accession>
<evidence type="ECO:0000313" key="3">
    <source>
        <dbReference type="EMBL" id="CUP98038.1"/>
    </source>
</evidence>
<organism evidence="3 6">
    <name type="scientific">Parabacteroides distasonis</name>
    <dbReference type="NCBI Taxonomy" id="823"/>
    <lineage>
        <taxon>Bacteria</taxon>
        <taxon>Pseudomonadati</taxon>
        <taxon>Bacteroidota</taxon>
        <taxon>Bacteroidia</taxon>
        <taxon>Bacteroidales</taxon>
        <taxon>Tannerellaceae</taxon>
        <taxon>Parabacteroides</taxon>
    </lineage>
</organism>
<evidence type="ECO:0000313" key="6">
    <source>
        <dbReference type="Proteomes" id="UP000095332"/>
    </source>
</evidence>
<keyword evidence="3" id="KW-0378">Hydrolase</keyword>
<evidence type="ECO:0000313" key="5">
    <source>
        <dbReference type="EMBL" id="MRZ06427.1"/>
    </source>
</evidence>
<dbReference type="EMBL" id="WKMX01000008">
    <property type="protein sequence ID" value="MRZ06427.1"/>
    <property type="molecule type" value="Genomic_DNA"/>
</dbReference>
<reference evidence="3 6" key="1">
    <citation type="submission" date="2015-09" db="EMBL/GenBank/DDBJ databases">
        <authorList>
            <consortium name="Pathogen Informatics"/>
        </authorList>
    </citation>
    <scope>NUCLEOTIDE SEQUENCE [LARGE SCALE GENOMIC DNA]</scope>
    <source>
        <strain evidence="3 6">2789STDY5834948</strain>
    </source>
</reference>
<dbReference type="Proteomes" id="UP000450599">
    <property type="component" value="Unassembled WGS sequence"/>
</dbReference>
<name>A0A174SQV2_PARDI</name>
<dbReference type="SUPFAM" id="SSF52129">
    <property type="entry name" value="Caspase-like"/>
    <property type="match status" value="1"/>
</dbReference>
<evidence type="ECO:0000313" key="4">
    <source>
        <dbReference type="EMBL" id="MRY84607.1"/>
    </source>
</evidence>
<dbReference type="CDD" id="cd02258">
    <property type="entry name" value="Peptidase_C25_N"/>
    <property type="match status" value="1"/>
</dbReference>
<evidence type="ECO:0000256" key="1">
    <source>
        <dbReference type="ARBA" id="ARBA00022729"/>
    </source>
</evidence>
<dbReference type="Proteomes" id="UP000095332">
    <property type="component" value="Unassembled WGS sequence"/>
</dbReference>
<dbReference type="NCBIfam" id="NF033707">
    <property type="entry name" value="T9SS_sortase"/>
    <property type="match status" value="1"/>
</dbReference>